<feature type="domain" description="Flagellar M-ring C-terminal" evidence="12">
    <location>
        <begin position="256"/>
        <end position="399"/>
    </location>
</feature>
<dbReference type="Pfam" id="PF01514">
    <property type="entry name" value="YscJ_FliF"/>
    <property type="match status" value="1"/>
</dbReference>
<evidence type="ECO:0000256" key="6">
    <source>
        <dbReference type="ARBA" id="ARBA00022989"/>
    </source>
</evidence>
<dbReference type="GO" id="GO:0009431">
    <property type="term" value="C:bacterial-type flagellum basal body, MS ring"/>
    <property type="evidence" value="ECO:0007669"/>
    <property type="project" value="InterPro"/>
</dbReference>
<gene>
    <name evidence="13" type="primary">fliF</name>
    <name evidence="13" type="ORF">BN1050_01968</name>
</gene>
<comment type="subcellular location">
    <subcellularLocation>
        <location evidence="1 9">Bacterial flagellum basal body</location>
    </subcellularLocation>
    <subcellularLocation>
        <location evidence="2">Cell membrane</location>
        <topology evidence="2">Multi-pass membrane protein</topology>
    </subcellularLocation>
</comment>
<feature type="transmembrane region" description="Helical" evidence="10">
    <location>
        <begin position="25"/>
        <end position="45"/>
    </location>
</feature>
<keyword evidence="6 10" id="KW-1133">Transmembrane helix</keyword>
<reference evidence="13" key="1">
    <citation type="submission" date="2014-07" db="EMBL/GenBank/DDBJ databases">
        <authorList>
            <person name="Urmite Genomes Urmite Genomes"/>
        </authorList>
    </citation>
    <scope>NUCLEOTIDE SEQUENCE</scope>
    <source>
        <strain evidence="13">13S34_air</strain>
    </source>
</reference>
<evidence type="ECO:0000256" key="7">
    <source>
        <dbReference type="ARBA" id="ARBA00023136"/>
    </source>
</evidence>
<keyword evidence="13" id="KW-0966">Cell projection</keyword>
<dbReference type="InterPro" id="IPR045851">
    <property type="entry name" value="AMP-bd_C_sf"/>
</dbReference>
<evidence type="ECO:0000259" key="11">
    <source>
        <dbReference type="Pfam" id="PF01514"/>
    </source>
</evidence>
<feature type="transmembrane region" description="Helical" evidence="10">
    <location>
        <begin position="445"/>
        <end position="466"/>
    </location>
</feature>
<dbReference type="Pfam" id="PF08345">
    <property type="entry name" value="YscJ_FliF_C"/>
    <property type="match status" value="1"/>
</dbReference>
<comment type="function">
    <text evidence="9">The M ring may be actively involved in energy transduction.</text>
</comment>
<dbReference type="GO" id="GO:0005886">
    <property type="term" value="C:plasma membrane"/>
    <property type="evidence" value="ECO:0007669"/>
    <property type="project" value="UniProtKB-SubCell"/>
</dbReference>
<keyword evidence="5 10" id="KW-0812">Transmembrane</keyword>
<evidence type="ECO:0000256" key="3">
    <source>
        <dbReference type="ARBA" id="ARBA00007971"/>
    </source>
</evidence>
<dbReference type="InterPro" id="IPR013556">
    <property type="entry name" value="Flag_M-ring_C"/>
</dbReference>
<dbReference type="PANTHER" id="PTHR30046:SF0">
    <property type="entry name" value="FLAGELLAR M-RING PROTEIN"/>
    <property type="match status" value="1"/>
</dbReference>
<keyword evidence="13" id="KW-0969">Cilium</keyword>
<dbReference type="PIRSF" id="PIRSF004862">
    <property type="entry name" value="FliF"/>
    <property type="match status" value="1"/>
</dbReference>
<dbReference type="GO" id="GO:0071973">
    <property type="term" value="P:bacterial-type flagellum-dependent cell motility"/>
    <property type="evidence" value="ECO:0007669"/>
    <property type="project" value="InterPro"/>
</dbReference>
<evidence type="ECO:0000259" key="12">
    <source>
        <dbReference type="Pfam" id="PF08345"/>
    </source>
</evidence>
<evidence type="ECO:0000256" key="4">
    <source>
        <dbReference type="ARBA" id="ARBA00022475"/>
    </source>
</evidence>
<keyword evidence="4" id="KW-1003">Cell membrane</keyword>
<dbReference type="AlphaFoldDB" id="A0A078MDZ1"/>
<evidence type="ECO:0000313" key="13">
    <source>
        <dbReference type="EMBL" id="CEA04449.1"/>
    </source>
</evidence>
<organism evidence="13">
    <name type="scientific">Metalysinibacillus saudimassiliensis</name>
    <dbReference type="NCBI Taxonomy" id="1461583"/>
    <lineage>
        <taxon>Bacteria</taxon>
        <taxon>Bacillati</taxon>
        <taxon>Bacillota</taxon>
        <taxon>Bacilli</taxon>
        <taxon>Bacillales</taxon>
        <taxon>Caryophanaceae</taxon>
        <taxon>Metalysinibacillus</taxon>
    </lineage>
</organism>
<evidence type="ECO:0000256" key="2">
    <source>
        <dbReference type="ARBA" id="ARBA00004651"/>
    </source>
</evidence>
<dbReference type="NCBIfam" id="TIGR00206">
    <property type="entry name" value="fliF"/>
    <property type="match status" value="1"/>
</dbReference>
<evidence type="ECO:0000256" key="9">
    <source>
        <dbReference type="PIRNR" id="PIRNR004862"/>
    </source>
</evidence>
<evidence type="ECO:0000256" key="1">
    <source>
        <dbReference type="ARBA" id="ARBA00004117"/>
    </source>
</evidence>
<dbReference type="PANTHER" id="PTHR30046">
    <property type="entry name" value="FLAGELLAR M-RING PROTEIN"/>
    <property type="match status" value="1"/>
</dbReference>
<name>A0A078MDZ1_9BACL</name>
<evidence type="ECO:0000256" key="10">
    <source>
        <dbReference type="SAM" id="Phobius"/>
    </source>
</evidence>
<keyword evidence="7 10" id="KW-0472">Membrane</keyword>
<sequence>MDERLTKIKDDAKAFWQSRSKRQKGVMIGGVVSVILLAAIITFYATRTNFVPLYKDLSTAEIGGIKEALDAQATPYEIGAGGTSILVPQEQVDQLLVQLAAEGYPQTGLISYDSIGNTGFGVTDNEFQVKKLAATQNELRNLLMVFDGVKGANVMLSLPKQDVFVKPALESNEAQAAITLNTAPGQQFSDEQIATMYRIVEKSVPNLKPENIRITNQYLEDFSITPKAGGGDLIATQLDTKKKIETDLQNRVHAMLGTLMGPEKVAVVVTSDIDFNKVNETGEYVEPVDEENMEGLKVSVQRITENYTGTGANATGTPEAGQPTDNFTNYQEGAFGDGEYERIEETINNDVNRIRRDIEQAPYRIRDLGIQVIVEPPTPDDANSLEPQVRDDIEAILATVVRTSLDKAAAGELTEEALQDKVTLTVQEMQGKVDFADNEKPIIPWWAWVVGGILLAVILLLVFFILRSRKKAQQEEEELILEEQEDLVVDDLSEEVETEATLRRKQLEKMAKEKPEDFAKLLRSWIADE</sequence>
<proteinExistence type="inferred from homology"/>
<dbReference type="InterPro" id="IPR000067">
    <property type="entry name" value="FlgMring_FliF"/>
</dbReference>
<dbReference type="EMBL" id="LN483076">
    <property type="protein sequence ID" value="CEA04449.1"/>
    <property type="molecule type" value="Genomic_DNA"/>
</dbReference>
<dbReference type="Gene3D" id="3.30.300.30">
    <property type="match status" value="1"/>
</dbReference>
<dbReference type="InterPro" id="IPR006182">
    <property type="entry name" value="FliF_N_dom"/>
</dbReference>
<accession>A0A078MDZ1</accession>
<comment type="similarity">
    <text evidence="3 9">Belongs to the FliF family.</text>
</comment>
<dbReference type="HOGENOM" id="CLU_028108_2_0_9"/>
<evidence type="ECO:0000256" key="5">
    <source>
        <dbReference type="ARBA" id="ARBA00022692"/>
    </source>
</evidence>
<dbReference type="GO" id="GO:0003774">
    <property type="term" value="F:cytoskeletal motor activity"/>
    <property type="evidence" value="ECO:0007669"/>
    <property type="project" value="InterPro"/>
</dbReference>
<keyword evidence="8 9" id="KW-0975">Bacterial flagellum</keyword>
<dbReference type="PATRIC" id="fig|1461583.4.peg.1891"/>
<protein>
    <recommendedName>
        <fullName evidence="9">Flagellar M-ring protein</fullName>
    </recommendedName>
</protein>
<dbReference type="PRINTS" id="PR01009">
    <property type="entry name" value="FLGMRINGFLIF"/>
</dbReference>
<dbReference type="InterPro" id="IPR043427">
    <property type="entry name" value="YscJ/FliF"/>
</dbReference>
<keyword evidence="13" id="KW-0282">Flagellum</keyword>
<evidence type="ECO:0000256" key="8">
    <source>
        <dbReference type="ARBA" id="ARBA00023143"/>
    </source>
</evidence>
<feature type="domain" description="Flagellar M-ring N-terminal" evidence="11">
    <location>
        <begin position="46"/>
        <end position="219"/>
    </location>
</feature>